<feature type="domain" description="C2H2-type" evidence="9">
    <location>
        <begin position="42"/>
        <end position="71"/>
    </location>
</feature>
<keyword evidence="11" id="KW-1185">Reference proteome</keyword>
<keyword evidence="6" id="KW-0539">Nucleus</keyword>
<evidence type="ECO:0000256" key="3">
    <source>
        <dbReference type="ARBA" id="ARBA00022737"/>
    </source>
</evidence>
<dbReference type="InterPro" id="IPR013087">
    <property type="entry name" value="Znf_C2H2_type"/>
</dbReference>
<evidence type="ECO:0000256" key="2">
    <source>
        <dbReference type="ARBA" id="ARBA00022723"/>
    </source>
</evidence>
<dbReference type="GO" id="GO:0000785">
    <property type="term" value="C:chromatin"/>
    <property type="evidence" value="ECO:0007669"/>
    <property type="project" value="TreeGrafter"/>
</dbReference>
<dbReference type="GeneID" id="26839791"/>
<evidence type="ECO:0000259" key="9">
    <source>
        <dbReference type="PROSITE" id="PS50157"/>
    </source>
</evidence>
<proteinExistence type="predicted"/>
<reference evidence="10 11" key="1">
    <citation type="submission" date="2015-11" db="EMBL/GenBank/DDBJ databases">
        <title>The genome of Debaryomyces fabryi.</title>
        <authorList>
            <person name="Tafer H."/>
            <person name="Lopandic K."/>
        </authorList>
    </citation>
    <scope>NUCLEOTIDE SEQUENCE [LARGE SCALE GENOMIC DNA]</scope>
    <source>
        <strain evidence="10 11">CBS 789</strain>
    </source>
</reference>
<keyword evidence="2" id="KW-0479">Metal-binding</keyword>
<dbReference type="Gene3D" id="3.30.160.60">
    <property type="entry name" value="Classic Zinc Finger"/>
    <property type="match status" value="1"/>
</dbReference>
<dbReference type="InterPro" id="IPR051059">
    <property type="entry name" value="VerF-like"/>
</dbReference>
<dbReference type="SMART" id="SM00355">
    <property type="entry name" value="ZnF_C2H2"/>
    <property type="match status" value="2"/>
</dbReference>
<feature type="compositionally biased region" description="Polar residues" evidence="8">
    <location>
        <begin position="83"/>
        <end position="101"/>
    </location>
</feature>
<dbReference type="GO" id="GO:0000981">
    <property type="term" value="F:DNA-binding transcription factor activity, RNA polymerase II-specific"/>
    <property type="evidence" value="ECO:0007669"/>
    <property type="project" value="InterPro"/>
</dbReference>
<evidence type="ECO:0000256" key="5">
    <source>
        <dbReference type="ARBA" id="ARBA00022833"/>
    </source>
</evidence>
<feature type="compositionally biased region" description="Basic and acidic residues" evidence="8">
    <location>
        <begin position="58"/>
        <end position="74"/>
    </location>
</feature>
<evidence type="ECO:0000256" key="4">
    <source>
        <dbReference type="ARBA" id="ARBA00022771"/>
    </source>
</evidence>
<dbReference type="PROSITE" id="PS00028">
    <property type="entry name" value="ZINC_FINGER_C2H2_1"/>
    <property type="match status" value="2"/>
</dbReference>
<dbReference type="EMBL" id="LMYN01000052">
    <property type="protein sequence ID" value="KSA01488.1"/>
    <property type="molecule type" value="Genomic_DNA"/>
</dbReference>
<dbReference type="GO" id="GO:0006351">
    <property type="term" value="P:DNA-templated transcription"/>
    <property type="evidence" value="ECO:0007669"/>
    <property type="project" value="InterPro"/>
</dbReference>
<dbReference type="Pfam" id="PF04082">
    <property type="entry name" value="Fungal_trans"/>
    <property type="match status" value="1"/>
</dbReference>
<gene>
    <name evidence="10" type="ORF">AC631_02782</name>
</gene>
<feature type="compositionally biased region" description="Basic and acidic residues" evidence="8">
    <location>
        <begin position="102"/>
        <end position="115"/>
    </location>
</feature>
<dbReference type="GO" id="GO:0008270">
    <property type="term" value="F:zinc ion binding"/>
    <property type="evidence" value="ECO:0007669"/>
    <property type="project" value="UniProtKB-KW"/>
</dbReference>
<dbReference type="PANTHER" id="PTHR40626">
    <property type="entry name" value="MIP31509P"/>
    <property type="match status" value="1"/>
</dbReference>
<dbReference type="GO" id="GO:0000978">
    <property type="term" value="F:RNA polymerase II cis-regulatory region sequence-specific DNA binding"/>
    <property type="evidence" value="ECO:0007669"/>
    <property type="project" value="InterPro"/>
</dbReference>
<keyword evidence="5" id="KW-0862">Zinc</keyword>
<evidence type="ECO:0000256" key="6">
    <source>
        <dbReference type="ARBA" id="ARBA00023242"/>
    </source>
</evidence>
<dbReference type="InterPro" id="IPR036236">
    <property type="entry name" value="Znf_C2H2_sf"/>
</dbReference>
<dbReference type="InterPro" id="IPR007219">
    <property type="entry name" value="XnlR_reg_dom"/>
</dbReference>
<dbReference type="SUPFAM" id="SSF57667">
    <property type="entry name" value="beta-beta-alpha zinc fingers"/>
    <property type="match status" value="1"/>
</dbReference>
<feature type="region of interest" description="Disordered" evidence="8">
    <location>
        <begin position="58"/>
        <end position="118"/>
    </location>
</feature>
<protein>
    <recommendedName>
        <fullName evidence="9">C2H2-type domain-containing protein</fullName>
    </recommendedName>
</protein>
<evidence type="ECO:0000313" key="10">
    <source>
        <dbReference type="EMBL" id="KSA01488.1"/>
    </source>
</evidence>
<dbReference type="Proteomes" id="UP000054251">
    <property type="component" value="Unassembled WGS sequence"/>
</dbReference>
<name>A0A0V1PZ46_9ASCO</name>
<dbReference type="GO" id="GO:0005634">
    <property type="term" value="C:nucleus"/>
    <property type="evidence" value="ECO:0007669"/>
    <property type="project" value="UniProtKB-SubCell"/>
</dbReference>
<feature type="domain" description="C2H2-type" evidence="9">
    <location>
        <begin position="12"/>
        <end position="41"/>
    </location>
</feature>
<evidence type="ECO:0000256" key="7">
    <source>
        <dbReference type="PROSITE-ProRule" id="PRU00042"/>
    </source>
</evidence>
<dbReference type="PANTHER" id="PTHR40626:SF11">
    <property type="entry name" value="ZINC FINGER PROTEIN YPR022C"/>
    <property type="match status" value="1"/>
</dbReference>
<organism evidence="10 11">
    <name type="scientific">Debaryomyces fabryi</name>
    <dbReference type="NCBI Taxonomy" id="58627"/>
    <lineage>
        <taxon>Eukaryota</taxon>
        <taxon>Fungi</taxon>
        <taxon>Dikarya</taxon>
        <taxon>Ascomycota</taxon>
        <taxon>Saccharomycotina</taxon>
        <taxon>Pichiomycetes</taxon>
        <taxon>Debaryomycetaceae</taxon>
        <taxon>Debaryomyces</taxon>
    </lineage>
</organism>
<dbReference type="AlphaFoldDB" id="A0A0V1PZ46"/>
<evidence type="ECO:0000256" key="1">
    <source>
        <dbReference type="ARBA" id="ARBA00004123"/>
    </source>
</evidence>
<comment type="caution">
    <text evidence="10">The sequence shown here is derived from an EMBL/GenBank/DDBJ whole genome shotgun (WGS) entry which is preliminary data.</text>
</comment>
<comment type="subcellular location">
    <subcellularLocation>
        <location evidence="1">Nucleus</location>
    </subcellularLocation>
</comment>
<keyword evidence="4 7" id="KW-0863">Zinc-finger</keyword>
<evidence type="ECO:0000256" key="8">
    <source>
        <dbReference type="SAM" id="MobiDB-lite"/>
    </source>
</evidence>
<keyword evidence="3" id="KW-0677">Repeat</keyword>
<accession>A0A0V1PZ46</accession>
<dbReference type="OrthoDB" id="1405595at2759"/>
<sequence length="811" mass="93463">MKRKSVSGGSQYNCDIDGCNKAFSRSDHLARHKLNHNPETFYICKWEGCNKQFVRKDVKEKHENRHAIKAEKQKHNQAKRKSQGQSLKSTNSPLENISNTDFTDRNMDDKSDDMSPNKIRRRLTSFNLNNDNYDYNSGFMVNGVGSQMAKSPNFGGNLEVLNNNSINYLPEKTLLPTDLTQWLFKDDAFLNNNGELSPNFIFNGIDNYSSSLSMDAFAVSPKFPHPNFQTYVDDQIIQKLTLLIPSLANNIDFGAVQIERCLEIYWSIFHVQYPILHRPSFYTPEVHPLLLLSIVMIGAGLSYQTGQDETHIFTDAHGLADNIAEPLRWLICASEEFTSPAKSWIIQSLIILESYEFSCSNRRLHERAYLHHGLKIQLLRRSPLLGGDPLNRSNEDNELTEEQDLWKKWIEIESLKRAALVSFYLDTIRATIFGHEIILFAHQIKLSLPCDDMLWEMSSIDKNNLPPQTETPKFITALTKLLKKEKFEAPSLSRKILLAGLLTINYQMEQKDLQVTFLGWESVKESWKETIYLAIEEWRDAVCHGSCRATMTAFYLPFSNDGTHPLSARINDIQCKFPIYHIGQALMKINQYDCIIYAGAPSRMNVKTAERDYTAVEGRIKVWANSLAGRIAAVDCYLFLFEMLFAEDDDSMHLFYDPSRDPIFYRPNIVATSLFVIWAFNFSLYGPESFIYSDKNLEASYQDVSSPGFYRGVNELNGIDLEKENLKIEDGHLYIKRICETFKRKNNNEALSNKYKRKYASYLDGISDKHKVVGLLRLFKDRYILCNSSICREYSDLLENCIQRSLGRKRQ</sequence>
<evidence type="ECO:0000313" key="11">
    <source>
        <dbReference type="Proteomes" id="UP000054251"/>
    </source>
</evidence>
<dbReference type="PROSITE" id="PS50157">
    <property type="entry name" value="ZINC_FINGER_C2H2_2"/>
    <property type="match status" value="2"/>
</dbReference>
<dbReference type="CDD" id="cd12148">
    <property type="entry name" value="fungal_TF_MHR"/>
    <property type="match status" value="1"/>
</dbReference>
<dbReference type="RefSeq" id="XP_015467590.1">
    <property type="nucleotide sequence ID" value="XM_015611612.1"/>
</dbReference>